<dbReference type="InParanoid" id="A0A7M7QMF8"/>
<dbReference type="GO" id="GO:0006310">
    <property type="term" value="P:DNA recombination"/>
    <property type="evidence" value="ECO:0007669"/>
    <property type="project" value="UniProtKB-KW"/>
</dbReference>
<dbReference type="RefSeq" id="XP_031789190.1">
    <property type="nucleotide sequence ID" value="XM_031933330.1"/>
</dbReference>
<dbReference type="GO" id="GO:0043139">
    <property type="term" value="F:5'-3' DNA helicase activity"/>
    <property type="evidence" value="ECO:0007669"/>
    <property type="project" value="UniProtKB-EC"/>
</dbReference>
<dbReference type="PANTHER" id="PTHR47642">
    <property type="entry name" value="ATP-DEPENDENT DNA HELICASE"/>
    <property type="match status" value="1"/>
</dbReference>
<evidence type="ECO:0000256" key="1">
    <source>
        <dbReference type="RuleBase" id="RU363044"/>
    </source>
</evidence>
<dbReference type="InterPro" id="IPR027417">
    <property type="entry name" value="P-loop_NTPase"/>
</dbReference>
<keyword evidence="1" id="KW-0547">Nucleotide-binding</keyword>
<keyword evidence="1" id="KW-0227">DNA damage</keyword>
<dbReference type="EnsemblMetazoa" id="XM_031933330">
    <property type="protein sequence ID" value="XP_031789190"/>
    <property type="gene ID" value="LOC116418284"/>
</dbReference>
<dbReference type="OrthoDB" id="416437at2759"/>
<reference evidence="3" key="1">
    <citation type="submission" date="2021-01" db="UniProtKB">
        <authorList>
            <consortium name="EnsemblMetazoa"/>
        </authorList>
    </citation>
    <scope>IDENTIFICATION</scope>
</reference>
<evidence type="ECO:0000313" key="3">
    <source>
        <dbReference type="EnsemblMetazoa" id="XP_031789190"/>
    </source>
</evidence>
<dbReference type="GeneID" id="116418284"/>
<evidence type="ECO:0000313" key="4">
    <source>
        <dbReference type="Proteomes" id="UP000002358"/>
    </source>
</evidence>
<dbReference type="KEGG" id="nvi:116418284"/>
<protein>
    <recommendedName>
        <fullName evidence="1">ATP-dependent DNA helicase</fullName>
        <ecNumber evidence="1">5.6.2.3</ecNumber>
    </recommendedName>
</protein>
<dbReference type="AlphaFoldDB" id="A0A7M7QMF8"/>
<comment type="similarity">
    <text evidence="1">Belongs to the helicase family.</text>
</comment>
<name>A0A7M7QMF8_NASVI</name>
<sequence>MNEIIQNQLLETQENKSKSDNLPEGCVPMEIENAIKDFKDMAEKIVMNETDIENSISRFNIDQSNIFKKITSVLQSNDKILRIFISGPGGTGKSFLIETIVAWNKIIRNKETAVTAPTGIAAYNVSGLTIHRLLHLPVEHGCTAKYKELSPAALKQIRQSLENVDLIIIDEISMVSNITLMYIHLRLTEIFNTSECDDGWFGKIHIIVFGDLLQLPPVRENFAFVEVAKKDIEKYIGAINSFNLWTLFEYDELTINMRQKK</sequence>
<keyword evidence="1" id="KW-0378">Hydrolase</keyword>
<evidence type="ECO:0000259" key="2">
    <source>
        <dbReference type="Pfam" id="PF05970"/>
    </source>
</evidence>
<keyword evidence="4" id="KW-1185">Reference proteome</keyword>
<dbReference type="InterPro" id="IPR051055">
    <property type="entry name" value="PIF1_helicase"/>
</dbReference>
<accession>A0A7M7QMF8</accession>
<dbReference type="PANTHER" id="PTHR47642:SF5">
    <property type="entry name" value="ATP-DEPENDENT DNA HELICASE"/>
    <property type="match status" value="1"/>
</dbReference>
<dbReference type="GO" id="GO:0006281">
    <property type="term" value="P:DNA repair"/>
    <property type="evidence" value="ECO:0007669"/>
    <property type="project" value="UniProtKB-KW"/>
</dbReference>
<feature type="domain" description="DNA helicase Pif1-like DEAD-box helicase" evidence="2">
    <location>
        <begin position="59"/>
        <end position="260"/>
    </location>
</feature>
<dbReference type="GO" id="GO:0000723">
    <property type="term" value="P:telomere maintenance"/>
    <property type="evidence" value="ECO:0007669"/>
    <property type="project" value="InterPro"/>
</dbReference>
<keyword evidence="1" id="KW-0347">Helicase</keyword>
<comment type="cofactor">
    <cofactor evidence="1">
        <name>Mg(2+)</name>
        <dbReference type="ChEBI" id="CHEBI:18420"/>
    </cofactor>
</comment>
<dbReference type="EC" id="5.6.2.3" evidence="1"/>
<organism evidence="3 4">
    <name type="scientific">Nasonia vitripennis</name>
    <name type="common">Parasitic wasp</name>
    <dbReference type="NCBI Taxonomy" id="7425"/>
    <lineage>
        <taxon>Eukaryota</taxon>
        <taxon>Metazoa</taxon>
        <taxon>Ecdysozoa</taxon>
        <taxon>Arthropoda</taxon>
        <taxon>Hexapoda</taxon>
        <taxon>Insecta</taxon>
        <taxon>Pterygota</taxon>
        <taxon>Neoptera</taxon>
        <taxon>Endopterygota</taxon>
        <taxon>Hymenoptera</taxon>
        <taxon>Apocrita</taxon>
        <taxon>Proctotrupomorpha</taxon>
        <taxon>Chalcidoidea</taxon>
        <taxon>Pteromalidae</taxon>
        <taxon>Pteromalinae</taxon>
        <taxon>Nasonia</taxon>
    </lineage>
</organism>
<keyword evidence="1" id="KW-0234">DNA repair</keyword>
<proteinExistence type="inferred from homology"/>
<dbReference type="Gene3D" id="3.40.50.300">
    <property type="entry name" value="P-loop containing nucleotide triphosphate hydrolases"/>
    <property type="match status" value="1"/>
</dbReference>
<keyword evidence="1" id="KW-0233">DNA recombination</keyword>
<keyword evidence="1" id="KW-0067">ATP-binding</keyword>
<dbReference type="GO" id="GO:0016787">
    <property type="term" value="F:hydrolase activity"/>
    <property type="evidence" value="ECO:0007669"/>
    <property type="project" value="UniProtKB-KW"/>
</dbReference>
<dbReference type="InterPro" id="IPR010285">
    <property type="entry name" value="DNA_helicase_pif1-like_DEAD"/>
</dbReference>
<dbReference type="Proteomes" id="UP000002358">
    <property type="component" value="Unassembled WGS sequence"/>
</dbReference>
<dbReference type="SMR" id="A0A7M7QMF8"/>
<dbReference type="GO" id="GO:0005524">
    <property type="term" value="F:ATP binding"/>
    <property type="evidence" value="ECO:0007669"/>
    <property type="project" value="UniProtKB-KW"/>
</dbReference>
<dbReference type="SUPFAM" id="SSF52540">
    <property type="entry name" value="P-loop containing nucleoside triphosphate hydrolases"/>
    <property type="match status" value="1"/>
</dbReference>
<comment type="catalytic activity">
    <reaction evidence="1">
        <text>ATP + H2O = ADP + phosphate + H(+)</text>
        <dbReference type="Rhea" id="RHEA:13065"/>
        <dbReference type="ChEBI" id="CHEBI:15377"/>
        <dbReference type="ChEBI" id="CHEBI:15378"/>
        <dbReference type="ChEBI" id="CHEBI:30616"/>
        <dbReference type="ChEBI" id="CHEBI:43474"/>
        <dbReference type="ChEBI" id="CHEBI:456216"/>
        <dbReference type="EC" id="5.6.2.3"/>
    </reaction>
</comment>
<dbReference type="Pfam" id="PF05970">
    <property type="entry name" value="PIF1"/>
    <property type="match status" value="1"/>
</dbReference>